<feature type="compositionally biased region" description="Basic and acidic residues" evidence="1">
    <location>
        <begin position="416"/>
        <end position="425"/>
    </location>
</feature>
<dbReference type="GeneID" id="103701168"/>
<feature type="region of interest" description="Disordered" evidence="1">
    <location>
        <begin position="369"/>
        <end position="437"/>
    </location>
</feature>
<protein>
    <submittedName>
        <fullName evidence="4">Uncharacterized protein LOC103701168</fullName>
    </submittedName>
</protein>
<dbReference type="RefSeq" id="XP_038970982.1">
    <property type="nucleotide sequence ID" value="XM_039115054.1"/>
</dbReference>
<sequence length="897" mass="101820">MGGITQIFDFNQAGTSRRFAHKRYGDGFEAPRNSLELPIEVSRINHVIHENIPYSCQVKQHSTKMNYSRKGTPMKKLIDEEMSNRRNHRQNAPSVVARLMGMDTISTDVNPKIHAKEWKIENFRNDVARKKAMESSSIYHTYPSSVPCKQTDQILLPFGNKQDCNQITKCLRLPKPHLREHPQEELLQKFKKEFEAWQASKMWEHTGALQLKHNLSEGMDERLLAQENLNKGRMARYLEAKRNSSQKKPVESNEFVLTDKLKMAAPQGIALPNCRFTRQHHQINIKDDMVIRNGAKTNAFEYSAVARIEGKQERSCSPTRIVILKPSSEINEGFDESWVGSSAMFQKDCSMEDFLEEVKERLRYEMQGKARTSTTIRGSGTKVLSNERSTDPKQIARDIAKQIRESVTRDNGTTLKRSESTRSYKSEVQNNGPDSSELIKRDTRKILSERLKNILKNEIDLEKPVANNGRSGASLLVKDKARLKSMPEFSKMDRYMDYYEDKQTMHEPIYRREQEISMAFDAEAASSRNLIRSLSAPASGTAFGKLLLEDQHILTGAQIRRKHEVSEHTSAEVRRNRKDGFNLKGRVSNLKQNIILKGRLFGKTTQLLKESNASEFDIVNAVTTAPSATSCSGITQDNSTEVPPSPASTSSSLHDEFCQPDSPSPVSPLEVPLIEYHPSPRSSGDISCNLPEPSLSENYESEAVATNEQPYDDETLETESKDKAYLKDILVAVGLYNGKPSDQAFSKWDSVINPISDKVFEQVEEAYSKYGKVDTGVSLLHHGDNNIGNKMLFDLVNEALPSVLGIPMNSSRFKRWVLDPAEVPQGKKLLDDLWHQIQRHTNPSMHEPHTIDSMVARDVRMTTWSTMLCEDIDVVGREIELVILRELIDDVVRDMCF</sequence>
<dbReference type="AlphaFoldDB" id="A0A8B8ZCF1"/>
<proteinExistence type="predicted"/>
<dbReference type="Proteomes" id="UP000228380">
    <property type="component" value="Chromosome 17"/>
</dbReference>
<reference evidence="4" key="2">
    <citation type="submission" date="2025-08" db="UniProtKB">
        <authorList>
            <consortium name="RefSeq"/>
        </authorList>
    </citation>
    <scope>IDENTIFICATION</scope>
    <source>
        <tissue evidence="4">Young leaves</tissue>
    </source>
</reference>
<dbReference type="Pfam" id="PF14309">
    <property type="entry name" value="DUF4378"/>
    <property type="match status" value="1"/>
</dbReference>
<evidence type="ECO:0000259" key="2">
    <source>
        <dbReference type="Pfam" id="PF14309"/>
    </source>
</evidence>
<gene>
    <name evidence="4" type="primary">LOC103701168</name>
</gene>
<feature type="compositionally biased region" description="Basic and acidic residues" evidence="1">
    <location>
        <begin position="388"/>
        <end position="408"/>
    </location>
</feature>
<reference evidence="3" key="1">
    <citation type="journal article" date="2019" name="Nat. Commun.">
        <title>Genome-wide association mapping of date palm fruit traits.</title>
        <authorList>
            <person name="Hazzouri K.M."/>
            <person name="Gros-Balthazard M."/>
            <person name="Flowers J.M."/>
            <person name="Copetti D."/>
            <person name="Lemansour A."/>
            <person name="Lebrun M."/>
            <person name="Masmoudi K."/>
            <person name="Ferrand S."/>
            <person name="Dhar M.I."/>
            <person name="Fresquez Z.A."/>
            <person name="Rosas U."/>
            <person name="Zhang J."/>
            <person name="Talag J."/>
            <person name="Lee S."/>
            <person name="Kudrna D."/>
            <person name="Powell R.F."/>
            <person name="Leitch I.J."/>
            <person name="Krueger R.R."/>
            <person name="Wing R.A."/>
            <person name="Amiri K.M.A."/>
            <person name="Purugganan M.D."/>
        </authorList>
    </citation>
    <scope>NUCLEOTIDE SEQUENCE [LARGE SCALE GENOMIC DNA]</scope>
    <source>
        <strain evidence="3">cv. Khalas</strain>
    </source>
</reference>
<dbReference type="PANTHER" id="PTHR40836">
    <property type="entry name" value="RB1-INDUCIBLE COILED-COIL PROTEIN"/>
    <property type="match status" value="1"/>
</dbReference>
<feature type="compositionally biased region" description="Polar residues" evidence="1">
    <location>
        <begin position="627"/>
        <end position="652"/>
    </location>
</feature>
<organism evidence="3 4">
    <name type="scientific">Phoenix dactylifera</name>
    <name type="common">Date palm</name>
    <dbReference type="NCBI Taxonomy" id="42345"/>
    <lineage>
        <taxon>Eukaryota</taxon>
        <taxon>Viridiplantae</taxon>
        <taxon>Streptophyta</taxon>
        <taxon>Embryophyta</taxon>
        <taxon>Tracheophyta</taxon>
        <taxon>Spermatophyta</taxon>
        <taxon>Magnoliopsida</taxon>
        <taxon>Liliopsida</taxon>
        <taxon>Arecaceae</taxon>
        <taxon>Coryphoideae</taxon>
        <taxon>Phoeniceae</taxon>
        <taxon>Phoenix</taxon>
    </lineage>
</organism>
<feature type="region of interest" description="Disordered" evidence="1">
    <location>
        <begin position="627"/>
        <end position="715"/>
    </location>
</feature>
<feature type="compositionally biased region" description="Polar residues" evidence="1">
    <location>
        <begin position="370"/>
        <end position="387"/>
    </location>
</feature>
<name>A0A8B8ZCF1_PHODC</name>
<dbReference type="PANTHER" id="PTHR40836:SF4">
    <property type="entry name" value="RB1-INDUCIBLE COILED-COIL PROTEIN"/>
    <property type="match status" value="1"/>
</dbReference>
<feature type="domain" description="DUF4378" evidence="2">
    <location>
        <begin position="723"/>
        <end position="890"/>
    </location>
</feature>
<keyword evidence="3" id="KW-1185">Reference proteome</keyword>
<dbReference type="KEGG" id="pda:103701168"/>
<accession>A0A8B8ZCF1</accession>
<evidence type="ECO:0000256" key="1">
    <source>
        <dbReference type="SAM" id="MobiDB-lite"/>
    </source>
</evidence>
<dbReference type="OrthoDB" id="446244at2759"/>
<evidence type="ECO:0000313" key="4">
    <source>
        <dbReference type="RefSeq" id="XP_038970982.1"/>
    </source>
</evidence>
<evidence type="ECO:0000313" key="3">
    <source>
        <dbReference type="Proteomes" id="UP000228380"/>
    </source>
</evidence>
<dbReference type="InterPro" id="IPR025486">
    <property type="entry name" value="DUF4378"/>
</dbReference>